<dbReference type="AlphaFoldDB" id="A0A2P2NF01"/>
<evidence type="ECO:0000313" key="1">
    <source>
        <dbReference type="EMBL" id="MBX41044.1"/>
    </source>
</evidence>
<reference evidence="1" key="1">
    <citation type="submission" date="2018-02" db="EMBL/GenBank/DDBJ databases">
        <title>Rhizophora mucronata_Transcriptome.</title>
        <authorList>
            <person name="Meera S.P."/>
            <person name="Sreeshan A."/>
            <person name="Augustine A."/>
        </authorList>
    </citation>
    <scope>NUCLEOTIDE SEQUENCE</scope>
    <source>
        <tissue evidence="1">Leaf</tissue>
    </source>
</reference>
<protein>
    <submittedName>
        <fullName evidence="1">Uncharacterized protein</fullName>
    </submittedName>
</protein>
<accession>A0A2P2NF01</accession>
<sequence length="51" mass="5975">MNMRVSFSRIPGGCCRLVRVHMRARIFYTPDHPWYDYQLGSGSDAICLFFC</sequence>
<name>A0A2P2NF01_RHIMU</name>
<proteinExistence type="predicted"/>
<organism evidence="1">
    <name type="scientific">Rhizophora mucronata</name>
    <name type="common">Asiatic mangrove</name>
    <dbReference type="NCBI Taxonomy" id="61149"/>
    <lineage>
        <taxon>Eukaryota</taxon>
        <taxon>Viridiplantae</taxon>
        <taxon>Streptophyta</taxon>
        <taxon>Embryophyta</taxon>
        <taxon>Tracheophyta</taxon>
        <taxon>Spermatophyta</taxon>
        <taxon>Magnoliopsida</taxon>
        <taxon>eudicotyledons</taxon>
        <taxon>Gunneridae</taxon>
        <taxon>Pentapetalae</taxon>
        <taxon>rosids</taxon>
        <taxon>fabids</taxon>
        <taxon>Malpighiales</taxon>
        <taxon>Rhizophoraceae</taxon>
        <taxon>Rhizophora</taxon>
    </lineage>
</organism>
<dbReference type="EMBL" id="GGEC01060560">
    <property type="protein sequence ID" value="MBX41044.1"/>
    <property type="molecule type" value="Transcribed_RNA"/>
</dbReference>